<organism evidence="1 2">
    <name type="scientific">Macaca fascicularis</name>
    <name type="common">Crab-eating macaque</name>
    <name type="synonym">Cynomolgus monkey</name>
    <dbReference type="NCBI Taxonomy" id="9541"/>
    <lineage>
        <taxon>Eukaryota</taxon>
        <taxon>Metazoa</taxon>
        <taxon>Chordata</taxon>
        <taxon>Craniata</taxon>
        <taxon>Vertebrata</taxon>
        <taxon>Euteleostomi</taxon>
        <taxon>Mammalia</taxon>
        <taxon>Eutheria</taxon>
        <taxon>Euarchontoglires</taxon>
        <taxon>Primates</taxon>
        <taxon>Haplorrhini</taxon>
        <taxon>Catarrhini</taxon>
        <taxon>Cercopithecidae</taxon>
        <taxon>Cercopithecinae</taxon>
        <taxon>Macaca</taxon>
    </lineage>
</organism>
<reference evidence="1" key="3">
    <citation type="submission" date="2025-09" db="UniProtKB">
        <authorList>
            <consortium name="Ensembl"/>
        </authorList>
    </citation>
    <scope>IDENTIFICATION</scope>
</reference>
<evidence type="ECO:0000313" key="1">
    <source>
        <dbReference type="Ensembl" id="ENSMFAP00000056365.1"/>
    </source>
</evidence>
<dbReference type="Ensembl" id="ENSMFAT00000094221.1">
    <property type="protein sequence ID" value="ENSMFAP00000056365.1"/>
    <property type="gene ID" value="ENSMFAG00000054405.1"/>
</dbReference>
<dbReference type="GeneTree" id="ENSGT00940000163244"/>
<name>A0A7N9CVM3_MACFA</name>
<proteinExistence type="predicted"/>
<dbReference type="Proteomes" id="UP000233100">
    <property type="component" value="Chromosome 11"/>
</dbReference>
<protein>
    <submittedName>
        <fullName evidence="1">Uncharacterized protein</fullName>
    </submittedName>
</protein>
<reference evidence="1 2" key="1">
    <citation type="submission" date="2013-03" db="EMBL/GenBank/DDBJ databases">
        <authorList>
            <person name="Warren W."/>
            <person name="Wilson R.K."/>
        </authorList>
    </citation>
    <scope>NUCLEOTIDE SEQUENCE</scope>
</reference>
<accession>A0A7N9CVM3</accession>
<sequence>MTGIGWVRWLTPVIPALWEAEAGGSLEVRSSRPAWSTWQNPISTKNTKISWVLWHMPVISATWEAEAGEWLESGRQGLQGAKIALLYSSLDDRARLCLKKKKKKKKK</sequence>
<evidence type="ECO:0000313" key="2">
    <source>
        <dbReference type="Proteomes" id="UP000233100"/>
    </source>
</evidence>
<reference evidence="1" key="2">
    <citation type="submission" date="2025-08" db="UniProtKB">
        <authorList>
            <consortium name="Ensembl"/>
        </authorList>
    </citation>
    <scope>IDENTIFICATION</scope>
</reference>
<dbReference type="AlphaFoldDB" id="A0A7N9CVM3"/>
<keyword evidence="2" id="KW-1185">Reference proteome</keyword>